<evidence type="ECO:0000256" key="1">
    <source>
        <dbReference type="SAM" id="MobiDB-lite"/>
    </source>
</evidence>
<feature type="region of interest" description="Disordered" evidence="1">
    <location>
        <begin position="275"/>
        <end position="299"/>
    </location>
</feature>
<feature type="compositionally biased region" description="Low complexity" evidence="1">
    <location>
        <begin position="229"/>
        <end position="239"/>
    </location>
</feature>
<dbReference type="Proteomes" id="UP000825438">
    <property type="component" value="Chromosome III"/>
</dbReference>
<sequence>MALPYLTGHTQLTQFQPYTAERNDTEESVLPHKFRHFCRTEPNIFKEPIDPIMPVQEPLFVEAKQETKKSYFEMFSSSISSALAWLYPNENVKVSFEGDKPKKAINEKIGAESETSSCRLLKTESTEGLELGDINVNPANHETRNFEETLQEESHLDELVETLSRLKALSEIASAEEKSPLPENLQDAVSTLCEPKKWRPSLETIKEENEEPSDPLHIPKTTCSDEWGSSLTLTRSNSRSSQCEEVGLFESSPDSESDGSHMLMDFGLLSSISGLEEYDSESEEEEEEEEESEDTEEQQLDVPDYLQNIYNHQAVGMPHMGTFLSLDALANNLKVPEFYQKSSDKVHFSMLANEEFEPGMPLVRNCKAIARKLRGCLKKKKPKKRIISGSRNRPLSNKPMSEDFQLEAFEEDIQHLLDHVDFSKKGMDELDYDIEIGDVVQSLTDVFQKATTFVNKPNTQKYIDVCSCYHQLRVQIEQASKRVNALITRLEVAVFEESALEANIMPHVVQIHEIQQEIHKKIIQLKNGQLAEKFVAQHAHAVELQQQLETIFSTFFRCHQEGLQIGDIEDASYLVCKKQYDDTCLLLNSMKPEETKYFFESYIDQLQNASDYFSYLLFLFVRGVESHCARYN</sequence>
<gene>
    <name evidence="2" type="ORF">CA7LBN_002652</name>
</gene>
<dbReference type="EMBL" id="CP076751">
    <property type="protein sequence ID" value="QWW23818.1"/>
    <property type="molecule type" value="Genomic_DNA"/>
</dbReference>
<accession>A0A8F3AI09</accession>
<feature type="region of interest" description="Disordered" evidence="1">
    <location>
        <begin position="206"/>
        <end position="239"/>
    </location>
</feature>
<name>A0A8F3AI09_CANAR</name>
<feature type="compositionally biased region" description="Acidic residues" evidence="1">
    <location>
        <begin position="276"/>
        <end position="299"/>
    </location>
</feature>
<protein>
    <submittedName>
        <fullName evidence="2">Uncharacterized protein</fullName>
    </submittedName>
</protein>
<organism evidence="2">
    <name type="scientific">Candidozyma auris</name>
    <name type="common">Yeast</name>
    <name type="synonym">Candida auris</name>
    <dbReference type="NCBI Taxonomy" id="498019"/>
    <lineage>
        <taxon>Eukaryota</taxon>
        <taxon>Fungi</taxon>
        <taxon>Dikarya</taxon>
        <taxon>Ascomycota</taxon>
        <taxon>Saccharomycotina</taxon>
        <taxon>Pichiomycetes</taxon>
        <taxon>Metschnikowiaceae</taxon>
        <taxon>Candidozyma</taxon>
    </lineage>
</organism>
<proteinExistence type="predicted"/>
<dbReference type="AlphaFoldDB" id="A0A8F3AI09"/>
<reference evidence="2" key="1">
    <citation type="submission" date="2021-06" db="EMBL/GenBank/DDBJ databases">
        <title>Candida auris outbreak in lebanese hospital.</title>
        <authorList>
            <person name="Finianos M."/>
        </authorList>
    </citation>
    <scope>NUCLEOTIDE SEQUENCE</scope>
    <source>
        <strain evidence="2">CA7LBN</strain>
    </source>
</reference>
<evidence type="ECO:0000313" key="2">
    <source>
        <dbReference type="EMBL" id="QWW23818.1"/>
    </source>
</evidence>